<sequence length="173" mass="18811">MSNVAPAASFIYFSCTVDSFSTLTAGSENYCILTTDCCSVLGSILAGGSGYVDHRGFGGKTRGARTYGLQLQLLAAPPTLLCALYFRVGPAQVPGVRVKARMMEENHSEVVQGQVQKKELIFELRYSRTNMYEVCNPRGLSSCMYLWPKSMPIVHMIVPLVVPKGPSGYASNI</sequence>
<reference evidence="1" key="1">
    <citation type="submission" date="2020-11" db="EMBL/GenBank/DDBJ databases">
        <authorList>
            <consortium name="DOE Joint Genome Institute"/>
            <person name="Ahrendt S."/>
            <person name="Riley R."/>
            <person name="Andreopoulos W."/>
            <person name="Labutti K."/>
            <person name="Pangilinan J."/>
            <person name="Ruiz-Duenas F.J."/>
            <person name="Barrasa J.M."/>
            <person name="Sanchez-Garcia M."/>
            <person name="Camarero S."/>
            <person name="Miyauchi S."/>
            <person name="Serrano A."/>
            <person name="Linde D."/>
            <person name="Babiker R."/>
            <person name="Drula E."/>
            <person name="Ayuso-Fernandez I."/>
            <person name="Pacheco R."/>
            <person name="Padilla G."/>
            <person name="Ferreira P."/>
            <person name="Barriuso J."/>
            <person name="Kellner H."/>
            <person name="Castanera R."/>
            <person name="Alfaro M."/>
            <person name="Ramirez L."/>
            <person name="Pisabarro A.G."/>
            <person name="Kuo A."/>
            <person name="Tritt A."/>
            <person name="Lipzen A."/>
            <person name="He G."/>
            <person name="Yan M."/>
            <person name="Ng V."/>
            <person name="Cullen D."/>
            <person name="Martin F."/>
            <person name="Rosso M.-N."/>
            <person name="Henrissat B."/>
            <person name="Hibbett D."/>
            <person name="Martinez A.T."/>
            <person name="Grigoriev I.V."/>
        </authorList>
    </citation>
    <scope>NUCLEOTIDE SEQUENCE</scope>
    <source>
        <strain evidence="1">ATCC 90797</strain>
    </source>
</reference>
<protein>
    <submittedName>
        <fullName evidence="1">Uncharacterized protein</fullName>
    </submittedName>
</protein>
<evidence type="ECO:0000313" key="1">
    <source>
        <dbReference type="EMBL" id="KAF9494930.1"/>
    </source>
</evidence>
<gene>
    <name evidence="1" type="ORF">BDN71DRAFT_1431410</name>
</gene>
<dbReference type="EMBL" id="MU154567">
    <property type="protein sequence ID" value="KAF9494930.1"/>
    <property type="molecule type" value="Genomic_DNA"/>
</dbReference>
<proteinExistence type="predicted"/>
<name>A0A9P5ZW17_PLEER</name>
<comment type="caution">
    <text evidence="1">The sequence shown here is derived from an EMBL/GenBank/DDBJ whole genome shotgun (WGS) entry which is preliminary data.</text>
</comment>
<dbReference type="Proteomes" id="UP000807025">
    <property type="component" value="Unassembled WGS sequence"/>
</dbReference>
<dbReference type="AlphaFoldDB" id="A0A9P5ZW17"/>
<evidence type="ECO:0000313" key="2">
    <source>
        <dbReference type="Proteomes" id="UP000807025"/>
    </source>
</evidence>
<keyword evidence="2" id="KW-1185">Reference proteome</keyword>
<accession>A0A9P5ZW17</accession>
<organism evidence="1 2">
    <name type="scientific">Pleurotus eryngii</name>
    <name type="common">Boletus of the steppes</name>
    <dbReference type="NCBI Taxonomy" id="5323"/>
    <lineage>
        <taxon>Eukaryota</taxon>
        <taxon>Fungi</taxon>
        <taxon>Dikarya</taxon>
        <taxon>Basidiomycota</taxon>
        <taxon>Agaricomycotina</taxon>
        <taxon>Agaricomycetes</taxon>
        <taxon>Agaricomycetidae</taxon>
        <taxon>Agaricales</taxon>
        <taxon>Pleurotineae</taxon>
        <taxon>Pleurotaceae</taxon>
        <taxon>Pleurotus</taxon>
    </lineage>
</organism>